<organism evidence="1 2">
    <name type="scientific">Methanoculleus sediminis</name>
    <dbReference type="NCBI Taxonomy" id="1550566"/>
    <lineage>
        <taxon>Archaea</taxon>
        <taxon>Methanobacteriati</taxon>
        <taxon>Methanobacteriota</taxon>
        <taxon>Stenosarchaea group</taxon>
        <taxon>Methanomicrobia</taxon>
        <taxon>Methanomicrobiales</taxon>
        <taxon>Methanomicrobiaceae</taxon>
        <taxon>Methanoculleus</taxon>
    </lineage>
</organism>
<dbReference type="Gene3D" id="2.40.400.10">
    <property type="entry name" value="Acetoacetate decarboxylase-like"/>
    <property type="match status" value="1"/>
</dbReference>
<dbReference type="EMBL" id="JXOJ01000003">
    <property type="protein sequence ID" value="KLK87902.1"/>
    <property type="molecule type" value="Genomic_DNA"/>
</dbReference>
<gene>
    <name evidence="1" type="ORF">SZ63_07740</name>
</gene>
<reference evidence="1 2" key="1">
    <citation type="journal article" date="2015" name="Int. J. Syst. Evol. Microbiol.">
        <title>Methanoculleus sediminis sp. nov., a methanogen from sediments near a submarine mud volcano.</title>
        <authorList>
            <person name="Chen S.C."/>
            <person name="Chen M.F."/>
            <person name="Lai M.C."/>
            <person name="Weng C.Y."/>
            <person name="Wu S.Y."/>
            <person name="Lin S."/>
            <person name="Yang T.F."/>
            <person name="Chen P.C."/>
        </authorList>
    </citation>
    <scope>NUCLEOTIDE SEQUENCE [LARGE SCALE GENOMIC DNA]</scope>
    <source>
        <strain evidence="1 2">S3Fa</strain>
    </source>
</reference>
<dbReference type="AlphaFoldDB" id="A0A0H1R5E9"/>
<accession>A0A0H1R5E9</accession>
<evidence type="ECO:0000313" key="1">
    <source>
        <dbReference type="EMBL" id="KLK87902.1"/>
    </source>
</evidence>
<dbReference type="OrthoDB" id="104634at2157"/>
<dbReference type="SUPFAM" id="SSF160104">
    <property type="entry name" value="Acetoacetate decarboxylase-like"/>
    <property type="match status" value="1"/>
</dbReference>
<keyword evidence="2" id="KW-1185">Reference proteome</keyword>
<dbReference type="GO" id="GO:0016829">
    <property type="term" value="F:lyase activity"/>
    <property type="evidence" value="ECO:0007669"/>
    <property type="project" value="InterPro"/>
</dbReference>
<dbReference type="Proteomes" id="UP000035301">
    <property type="component" value="Unassembled WGS sequence"/>
</dbReference>
<comment type="caution">
    <text evidence="1">The sequence shown here is derived from an EMBL/GenBank/DDBJ whole genome shotgun (WGS) entry which is preliminary data.</text>
</comment>
<dbReference type="InterPro" id="IPR023375">
    <property type="entry name" value="ADC_dom_sf"/>
</dbReference>
<protein>
    <submittedName>
        <fullName evidence="1">Acetoacetate decarboxylase</fullName>
    </submittedName>
</protein>
<proteinExistence type="predicted"/>
<dbReference type="InterPro" id="IPR010451">
    <property type="entry name" value="Acetoacetate_decarboxylase"/>
</dbReference>
<sequence length="264" mass="29480">MFRPQDDFTYLMPVHFGGGKFDPETLVTQKATGLSVSYETERDLLENYIPEGFELLAPEVQVAFNKFTEINWMHGGQYNLINVAAPVRFHGKKDELDGAYTLVVWENKTAPILGGREQTGIPKIYADIEDLHIVRPNYATTVSYEGNTFLNMDFEATGSITGRDLDALKSQFLTMNTLGWRYIPKVGAPGAELSQFVLYPQGMEVETAQVGKGSLKWTELTPMQSPAQYYIVNSLAALPIKRVTQSVMVEGRAILRAMGARVIE</sequence>
<dbReference type="STRING" id="1550566.SZ63_07740"/>
<evidence type="ECO:0000313" key="2">
    <source>
        <dbReference type="Proteomes" id="UP000035301"/>
    </source>
</evidence>
<dbReference type="Pfam" id="PF06314">
    <property type="entry name" value="ADC"/>
    <property type="match status" value="1"/>
</dbReference>
<dbReference type="PATRIC" id="fig|1550566.3.peg.1686"/>
<name>A0A0H1R5E9_9EURY</name>